<dbReference type="PANTHER" id="PTHR20855">
    <property type="entry name" value="ADIPOR/PROGESTIN RECEPTOR-RELATED"/>
    <property type="match status" value="1"/>
</dbReference>
<dbReference type="GO" id="GO:0016020">
    <property type="term" value="C:membrane"/>
    <property type="evidence" value="ECO:0007669"/>
    <property type="project" value="UniProtKB-SubCell"/>
</dbReference>
<feature type="transmembrane region" description="Helical" evidence="7">
    <location>
        <begin position="529"/>
        <end position="546"/>
    </location>
</feature>
<feature type="transmembrane region" description="Helical" evidence="7">
    <location>
        <begin position="553"/>
        <end position="574"/>
    </location>
</feature>
<feature type="transmembrane region" description="Helical" evidence="7">
    <location>
        <begin position="586"/>
        <end position="610"/>
    </location>
</feature>
<dbReference type="Proteomes" id="UP000765509">
    <property type="component" value="Unassembled WGS sequence"/>
</dbReference>
<proteinExistence type="predicted"/>
<evidence type="ECO:0000313" key="8">
    <source>
        <dbReference type="EMBL" id="MBW0472349.1"/>
    </source>
</evidence>
<evidence type="ECO:0000256" key="4">
    <source>
        <dbReference type="ARBA" id="ARBA00023136"/>
    </source>
</evidence>
<feature type="binding site" evidence="5">
    <location>
        <position position="510"/>
    </location>
    <ligand>
        <name>Zn(2+)</name>
        <dbReference type="ChEBI" id="CHEBI:29105"/>
    </ligand>
</feature>
<evidence type="ECO:0000313" key="9">
    <source>
        <dbReference type="Proteomes" id="UP000765509"/>
    </source>
</evidence>
<protein>
    <recommendedName>
        <fullName evidence="10">HlyIII-domain-containing protein</fullName>
    </recommendedName>
</protein>
<keyword evidence="2 7" id="KW-0812">Transmembrane</keyword>
<evidence type="ECO:0008006" key="10">
    <source>
        <dbReference type="Google" id="ProtNLM"/>
    </source>
</evidence>
<evidence type="ECO:0000256" key="2">
    <source>
        <dbReference type="ARBA" id="ARBA00022692"/>
    </source>
</evidence>
<dbReference type="OrthoDB" id="5585746at2759"/>
<keyword evidence="5" id="KW-0479">Metal-binding</keyword>
<keyword evidence="3 7" id="KW-1133">Transmembrane helix</keyword>
<dbReference type="InterPro" id="IPR004254">
    <property type="entry name" value="AdipoR/HlyIII-related"/>
</dbReference>
<keyword evidence="5" id="KW-0862">Zinc</keyword>
<organism evidence="8 9">
    <name type="scientific">Austropuccinia psidii MF-1</name>
    <dbReference type="NCBI Taxonomy" id="1389203"/>
    <lineage>
        <taxon>Eukaryota</taxon>
        <taxon>Fungi</taxon>
        <taxon>Dikarya</taxon>
        <taxon>Basidiomycota</taxon>
        <taxon>Pucciniomycotina</taxon>
        <taxon>Pucciniomycetes</taxon>
        <taxon>Pucciniales</taxon>
        <taxon>Sphaerophragmiaceae</taxon>
        <taxon>Austropuccinia</taxon>
    </lineage>
</organism>
<comment type="caution">
    <text evidence="8">The sequence shown here is derived from an EMBL/GenBank/DDBJ whole genome shotgun (WGS) entry which is preliminary data.</text>
</comment>
<dbReference type="GO" id="GO:0006882">
    <property type="term" value="P:intracellular zinc ion homeostasis"/>
    <property type="evidence" value="ECO:0007669"/>
    <property type="project" value="TreeGrafter"/>
</dbReference>
<reference evidence="8" key="1">
    <citation type="submission" date="2021-03" db="EMBL/GenBank/DDBJ databases">
        <title>Draft genome sequence of rust myrtle Austropuccinia psidii MF-1, a brazilian biotype.</title>
        <authorList>
            <person name="Quecine M.C."/>
            <person name="Pachon D.M.R."/>
            <person name="Bonatelli M.L."/>
            <person name="Correr F.H."/>
            <person name="Franceschini L.M."/>
            <person name="Leite T.F."/>
            <person name="Margarido G.R.A."/>
            <person name="Almeida C.A."/>
            <person name="Ferrarezi J.A."/>
            <person name="Labate C.A."/>
        </authorList>
    </citation>
    <scope>NUCLEOTIDE SEQUENCE</scope>
    <source>
        <strain evidence="8">MF-1</strain>
    </source>
</reference>
<gene>
    <name evidence="8" type="ORF">O181_012064</name>
</gene>
<feature type="compositionally biased region" description="Low complexity" evidence="6">
    <location>
        <begin position="281"/>
        <end position="302"/>
    </location>
</feature>
<feature type="binding site" evidence="5">
    <location>
        <position position="660"/>
    </location>
    <ligand>
        <name>Zn(2+)</name>
        <dbReference type="ChEBI" id="CHEBI:29105"/>
    </ligand>
</feature>
<feature type="transmembrane region" description="Helical" evidence="7">
    <location>
        <begin position="459"/>
        <end position="478"/>
    </location>
</feature>
<feature type="transmembrane region" description="Helical" evidence="7">
    <location>
        <begin position="490"/>
        <end position="509"/>
    </location>
</feature>
<dbReference type="PANTHER" id="PTHR20855:SF97">
    <property type="entry name" value="ADIPOR-LIKE RECEPTOR IZH3-RELATED"/>
    <property type="match status" value="1"/>
</dbReference>
<accession>A0A9Q3BTZ0</accession>
<comment type="subcellular location">
    <subcellularLocation>
        <location evidence="1">Membrane</location>
        <topology evidence="1">Multi-pass membrane protein</topology>
    </subcellularLocation>
</comment>
<feature type="region of interest" description="Disordered" evidence="6">
    <location>
        <begin position="281"/>
        <end position="314"/>
    </location>
</feature>
<evidence type="ECO:0000256" key="1">
    <source>
        <dbReference type="ARBA" id="ARBA00004141"/>
    </source>
</evidence>
<dbReference type="GO" id="GO:0046872">
    <property type="term" value="F:metal ion binding"/>
    <property type="evidence" value="ECO:0007669"/>
    <property type="project" value="UniProtKB-KW"/>
</dbReference>
<feature type="binding site" evidence="5">
    <location>
        <position position="656"/>
    </location>
    <ligand>
        <name>Zn(2+)</name>
        <dbReference type="ChEBI" id="CHEBI:29105"/>
    </ligand>
</feature>
<evidence type="ECO:0000256" key="7">
    <source>
        <dbReference type="SAM" id="Phobius"/>
    </source>
</evidence>
<evidence type="ECO:0000256" key="3">
    <source>
        <dbReference type="ARBA" id="ARBA00022989"/>
    </source>
</evidence>
<keyword evidence="9" id="KW-1185">Reference proteome</keyword>
<evidence type="ECO:0000256" key="5">
    <source>
        <dbReference type="PIRSR" id="PIRSR604254-1"/>
    </source>
</evidence>
<dbReference type="GO" id="GO:0038023">
    <property type="term" value="F:signaling receptor activity"/>
    <property type="evidence" value="ECO:0007669"/>
    <property type="project" value="TreeGrafter"/>
</dbReference>
<dbReference type="AlphaFoldDB" id="A0A9Q3BTZ0"/>
<feature type="region of interest" description="Disordered" evidence="6">
    <location>
        <begin position="133"/>
        <end position="166"/>
    </location>
</feature>
<feature type="compositionally biased region" description="Basic and acidic residues" evidence="6">
    <location>
        <begin position="149"/>
        <end position="159"/>
    </location>
</feature>
<dbReference type="Pfam" id="PF03006">
    <property type="entry name" value="HlyIII"/>
    <property type="match status" value="1"/>
</dbReference>
<keyword evidence="4 7" id="KW-0472">Membrane</keyword>
<sequence length="712" mass="82195">MKFLNLTDQQNQQNQENFKNLKLRFRSKSISINQDSINLNHHQSNYHHHHSKIYRWIYQDQIKNPQSDHSILNQNHQINLNFLISSYDSQPITIKSLDLPESLSLDLRFLYQSLLNHLNLIDKNLNSFKSSNHHQEYHQEYPQNSLKQPHQEPVQESHHQIHKQSHQAQSQKLIIQSSHSASKNPSSLHFLNEIFNYTHQLKLDLFKISTLSPFYPSNHQPLLGLFDLFSIDHIHQLIKFLIIHSQNLDKLSFQLSLISHSQNHFINLPFKPTNLPQPISSLSSLTGPSSSSSTSSTSTSTSFQSNLKPHHHQSNHLENSISLANLRQYFISESERLTSLLPHLPTNLSDSFTQSSNQLSLALRACKEEAQAVFHDGEAFIRQESEKLKEWYDAETEKLKFALQTGASRLLTYHELPEQWKNNQFILRGYRFIPLDRWHHLLLSGIQWHNETINIHTHLFGTISLFYLLFFLWPITPHTNPQSSSWSDRAISLLFLVCAIKCLVCSTAWHLFAGCGTLGPFRRLACVDYVGISGLIAASVISMEYYGFYCRPILAASYMSFTFLMGIIGMILPFQPFFDRPENKGIRIVFFVSLASSALIPLTHMSYLYGLIETFSFYRPALLSVVSYLSGLVFYATNWPERVKPGWVFDTLFHSHQFWHVAIVIAIWLHWRAIGFIHDLGREGFSCSTSALERHKAMGDKVFGLGVLSWLF</sequence>
<dbReference type="EMBL" id="AVOT02003056">
    <property type="protein sequence ID" value="MBW0472349.1"/>
    <property type="molecule type" value="Genomic_DNA"/>
</dbReference>
<evidence type="ECO:0000256" key="6">
    <source>
        <dbReference type="SAM" id="MobiDB-lite"/>
    </source>
</evidence>
<feature type="transmembrane region" description="Helical" evidence="7">
    <location>
        <begin position="617"/>
        <end position="637"/>
    </location>
</feature>
<feature type="transmembrane region" description="Helical" evidence="7">
    <location>
        <begin position="657"/>
        <end position="674"/>
    </location>
</feature>
<name>A0A9Q3BTZ0_9BASI</name>